<evidence type="ECO:0000313" key="2">
    <source>
        <dbReference type="Proteomes" id="UP000051861"/>
    </source>
</evidence>
<dbReference type="Proteomes" id="UP000051861">
    <property type="component" value="Unassembled WGS sequence"/>
</dbReference>
<protein>
    <recommendedName>
        <fullName evidence="3">GxxExxY protein</fullName>
    </recommendedName>
</protein>
<organism evidence="1 2">
    <name type="scientific">candidate division WOR-1 bacterium DG_54_3</name>
    <dbReference type="NCBI Taxonomy" id="1703775"/>
    <lineage>
        <taxon>Bacteria</taxon>
        <taxon>Bacillati</taxon>
        <taxon>Saganbacteria</taxon>
    </lineage>
</organism>
<reference evidence="1 2" key="1">
    <citation type="journal article" date="2015" name="Microbiome">
        <title>Genomic resolution of linkages in carbon, nitrogen, and sulfur cycling among widespread estuary sediment bacteria.</title>
        <authorList>
            <person name="Baker B.J."/>
            <person name="Lazar C.S."/>
            <person name="Teske A.P."/>
            <person name="Dick G.J."/>
        </authorList>
    </citation>
    <scope>NUCLEOTIDE SEQUENCE [LARGE SCALE GENOMIC DNA]</scope>
    <source>
        <strain evidence="1">DG_54_3</strain>
    </source>
</reference>
<comment type="caution">
    <text evidence="1">The sequence shown here is derived from an EMBL/GenBank/DDBJ whole genome shotgun (WGS) entry which is preliminary data.</text>
</comment>
<evidence type="ECO:0000313" key="1">
    <source>
        <dbReference type="EMBL" id="KPJ64233.1"/>
    </source>
</evidence>
<proteinExistence type="predicted"/>
<evidence type="ECO:0008006" key="3">
    <source>
        <dbReference type="Google" id="ProtNLM"/>
    </source>
</evidence>
<dbReference type="EMBL" id="LIZX01000192">
    <property type="protein sequence ID" value="KPJ64233.1"/>
    <property type="molecule type" value="Genomic_DNA"/>
</dbReference>
<dbReference type="InterPro" id="IPR026350">
    <property type="entry name" value="GxxExxY"/>
</dbReference>
<dbReference type="AlphaFoldDB" id="A0A0S7XQB9"/>
<dbReference type="Pfam" id="PF13366">
    <property type="entry name" value="PDDEXK_3"/>
    <property type="match status" value="1"/>
</dbReference>
<name>A0A0S7XQB9_UNCSA</name>
<sequence length="122" mass="13750">MSDQRTYRIFGAAIEVHKELGCGFLEAVYQEALGREFVTQGIPFASQPTIQIAYKGKPLSKTYEPDFICYDEVIVEIKAISSFSGIEEAQLINYLKARGLKVGLLINFGNKSLEHKRLVYNL</sequence>
<dbReference type="NCBIfam" id="TIGR04256">
    <property type="entry name" value="GxxExxY"/>
    <property type="match status" value="1"/>
</dbReference>
<gene>
    <name evidence="1" type="ORF">AMJ44_13160</name>
</gene>
<accession>A0A0S7XQB9</accession>